<sequence length="444" mass="47517">MLACGTLGFAGLGQAQGFAWQTTPQFPLGSKIGLAASGDSSLVTSVLGGVLRTGNRGRTWSLTLRTHQVYALFSTRSGQLLVGGLGKIYRSQNAGATWDSVALATPYPVVSFTESVQGGLFAGTGVATLSGALGDGVFYSADNGQTWTARNAGFGSGRFVNQLAADRSGRVFAAATDEEVGRQPGLYASADQGLNWQFLPIRINGRQSIPDELTAYEVTSLAVSPQDSLLCSFSGAAGPVAVQISLAKSLNDLGNPAQWWSVQPGNGGSMWWYNSLLFRLHIARNGDWYASRTGSSNSGGTLRSINRGRSWSLERAGLGLSVHGFREAQQFAEMPDGELFMVQELDEQVYRTRASVITAAAPTRRAQFLVYPNPTSDVLRLDNRTGQAIVGISLTDMRGQTVRTFAGPFGPSSFLDIQAERLGVYFLTVKLAQGEDLRQKIVKY</sequence>
<evidence type="ECO:0000259" key="1">
    <source>
        <dbReference type="Pfam" id="PF18962"/>
    </source>
</evidence>
<dbReference type="InterPro" id="IPR015943">
    <property type="entry name" value="WD40/YVTN_repeat-like_dom_sf"/>
</dbReference>
<dbReference type="InterPro" id="IPR026444">
    <property type="entry name" value="Secre_tail"/>
</dbReference>
<dbReference type="Pfam" id="PF18962">
    <property type="entry name" value="Por_Secre_tail"/>
    <property type="match status" value="1"/>
</dbReference>
<accession>A0ABP8J0T8</accession>
<gene>
    <name evidence="2" type="ORF">GCM10023186_23610</name>
</gene>
<reference evidence="3" key="1">
    <citation type="journal article" date="2019" name="Int. J. Syst. Evol. Microbiol.">
        <title>The Global Catalogue of Microorganisms (GCM) 10K type strain sequencing project: providing services to taxonomists for standard genome sequencing and annotation.</title>
        <authorList>
            <consortium name="The Broad Institute Genomics Platform"/>
            <consortium name="The Broad Institute Genome Sequencing Center for Infectious Disease"/>
            <person name="Wu L."/>
            <person name="Ma J."/>
        </authorList>
    </citation>
    <scope>NUCLEOTIDE SEQUENCE [LARGE SCALE GENOMIC DNA]</scope>
    <source>
        <strain evidence="3">JCM 17924</strain>
    </source>
</reference>
<dbReference type="SUPFAM" id="SSF110296">
    <property type="entry name" value="Oligoxyloglucan reducing end-specific cellobiohydrolase"/>
    <property type="match status" value="1"/>
</dbReference>
<proteinExistence type="predicted"/>
<dbReference type="Gene3D" id="2.130.10.10">
    <property type="entry name" value="YVTN repeat-like/Quinoprotein amine dehydrogenase"/>
    <property type="match status" value="1"/>
</dbReference>
<dbReference type="Pfam" id="PF02012">
    <property type="entry name" value="BNR"/>
    <property type="match status" value="1"/>
</dbReference>
<dbReference type="Proteomes" id="UP001500454">
    <property type="component" value="Unassembled WGS sequence"/>
</dbReference>
<keyword evidence="3" id="KW-1185">Reference proteome</keyword>
<dbReference type="EMBL" id="BAABHA010000007">
    <property type="protein sequence ID" value="GAA4382898.1"/>
    <property type="molecule type" value="Genomic_DNA"/>
</dbReference>
<comment type="caution">
    <text evidence="2">The sequence shown here is derived from an EMBL/GenBank/DDBJ whole genome shotgun (WGS) entry which is preliminary data.</text>
</comment>
<name>A0ABP8J0T8_9BACT</name>
<organism evidence="2 3">
    <name type="scientific">Hymenobacter koreensis</name>
    <dbReference type="NCBI Taxonomy" id="1084523"/>
    <lineage>
        <taxon>Bacteria</taxon>
        <taxon>Pseudomonadati</taxon>
        <taxon>Bacteroidota</taxon>
        <taxon>Cytophagia</taxon>
        <taxon>Cytophagales</taxon>
        <taxon>Hymenobacteraceae</taxon>
        <taxon>Hymenobacter</taxon>
    </lineage>
</organism>
<evidence type="ECO:0000313" key="2">
    <source>
        <dbReference type="EMBL" id="GAA4382898.1"/>
    </source>
</evidence>
<dbReference type="NCBIfam" id="TIGR04183">
    <property type="entry name" value="Por_Secre_tail"/>
    <property type="match status" value="1"/>
</dbReference>
<dbReference type="CDD" id="cd15482">
    <property type="entry name" value="Sialidase_non-viral"/>
    <property type="match status" value="1"/>
</dbReference>
<dbReference type="InterPro" id="IPR002860">
    <property type="entry name" value="BNR_rpt"/>
</dbReference>
<feature type="domain" description="Secretion system C-terminal sorting" evidence="1">
    <location>
        <begin position="370"/>
        <end position="441"/>
    </location>
</feature>
<evidence type="ECO:0000313" key="3">
    <source>
        <dbReference type="Proteomes" id="UP001500454"/>
    </source>
</evidence>
<protein>
    <recommendedName>
        <fullName evidence="1">Secretion system C-terminal sorting domain-containing protein</fullName>
    </recommendedName>
</protein>